<reference evidence="1" key="1">
    <citation type="submission" date="2021-08" db="EMBL/GenBank/DDBJ databases">
        <title>The first chromosome-level gecko genome reveals the dynamic sex chromosomes of Neotropical dwarf geckos (Sphaerodactylidae: Sphaerodactylus).</title>
        <authorList>
            <person name="Pinto B.J."/>
            <person name="Keating S.E."/>
            <person name="Gamble T."/>
        </authorList>
    </citation>
    <scope>NUCLEOTIDE SEQUENCE</scope>
    <source>
        <strain evidence="1">TG3544</strain>
    </source>
</reference>
<name>A0ACB8FSE8_9SAUR</name>
<keyword evidence="2" id="KW-1185">Reference proteome</keyword>
<dbReference type="Proteomes" id="UP000827872">
    <property type="component" value="Linkage Group LG06"/>
</dbReference>
<dbReference type="EMBL" id="CM037619">
    <property type="protein sequence ID" value="KAH8007860.1"/>
    <property type="molecule type" value="Genomic_DNA"/>
</dbReference>
<gene>
    <name evidence="1" type="ORF">K3G42_026216</name>
</gene>
<comment type="caution">
    <text evidence="1">The sequence shown here is derived from an EMBL/GenBank/DDBJ whole genome shotgun (WGS) entry which is preliminary data.</text>
</comment>
<sequence>MQNWLVPSDLGLNVVHHNVVISNAANEGSVHLGEADPAIANLLEHCPGDLAQVNSSATQTLSSLTLQQHFAELRTLWAGSVLNSSALLSKKIMVLHT</sequence>
<protein>
    <submittedName>
        <fullName evidence="1">Uncharacterized protein</fullName>
    </submittedName>
</protein>
<organism evidence="1 2">
    <name type="scientific">Sphaerodactylus townsendi</name>
    <dbReference type="NCBI Taxonomy" id="933632"/>
    <lineage>
        <taxon>Eukaryota</taxon>
        <taxon>Metazoa</taxon>
        <taxon>Chordata</taxon>
        <taxon>Craniata</taxon>
        <taxon>Vertebrata</taxon>
        <taxon>Euteleostomi</taxon>
        <taxon>Lepidosauria</taxon>
        <taxon>Squamata</taxon>
        <taxon>Bifurcata</taxon>
        <taxon>Gekkota</taxon>
        <taxon>Sphaerodactylidae</taxon>
        <taxon>Sphaerodactylus</taxon>
    </lineage>
</organism>
<accession>A0ACB8FSE8</accession>
<proteinExistence type="predicted"/>
<evidence type="ECO:0000313" key="2">
    <source>
        <dbReference type="Proteomes" id="UP000827872"/>
    </source>
</evidence>
<evidence type="ECO:0000313" key="1">
    <source>
        <dbReference type="EMBL" id="KAH8007860.1"/>
    </source>
</evidence>